<accession>A0A0A9HI66</accession>
<protein>
    <submittedName>
        <fullName evidence="1">Uncharacterized protein</fullName>
    </submittedName>
</protein>
<organism evidence="1">
    <name type="scientific">Arundo donax</name>
    <name type="common">Giant reed</name>
    <name type="synonym">Donax arundinaceus</name>
    <dbReference type="NCBI Taxonomy" id="35708"/>
    <lineage>
        <taxon>Eukaryota</taxon>
        <taxon>Viridiplantae</taxon>
        <taxon>Streptophyta</taxon>
        <taxon>Embryophyta</taxon>
        <taxon>Tracheophyta</taxon>
        <taxon>Spermatophyta</taxon>
        <taxon>Magnoliopsida</taxon>
        <taxon>Liliopsida</taxon>
        <taxon>Poales</taxon>
        <taxon>Poaceae</taxon>
        <taxon>PACMAD clade</taxon>
        <taxon>Arundinoideae</taxon>
        <taxon>Arundineae</taxon>
        <taxon>Arundo</taxon>
    </lineage>
</organism>
<name>A0A0A9HI66_ARUDO</name>
<evidence type="ECO:0000313" key="1">
    <source>
        <dbReference type="EMBL" id="JAE34541.1"/>
    </source>
</evidence>
<dbReference type="EMBL" id="GBRH01163355">
    <property type="protein sequence ID" value="JAE34541.1"/>
    <property type="molecule type" value="Transcribed_RNA"/>
</dbReference>
<proteinExistence type="predicted"/>
<dbReference type="AlphaFoldDB" id="A0A0A9HI66"/>
<reference evidence="1" key="2">
    <citation type="journal article" date="2015" name="Data Brief">
        <title>Shoot transcriptome of the giant reed, Arundo donax.</title>
        <authorList>
            <person name="Barrero R.A."/>
            <person name="Guerrero F.D."/>
            <person name="Moolhuijzen P."/>
            <person name="Goolsby J.A."/>
            <person name="Tidwell J."/>
            <person name="Bellgard S.E."/>
            <person name="Bellgard M.I."/>
        </authorList>
    </citation>
    <scope>NUCLEOTIDE SEQUENCE</scope>
    <source>
        <tissue evidence="1">Shoot tissue taken approximately 20 cm above the soil surface</tissue>
    </source>
</reference>
<reference evidence="1" key="1">
    <citation type="submission" date="2014-09" db="EMBL/GenBank/DDBJ databases">
        <authorList>
            <person name="Magalhaes I.L.F."/>
            <person name="Oliveira U."/>
            <person name="Santos F.R."/>
            <person name="Vidigal T.H.D.A."/>
            <person name="Brescovit A.D."/>
            <person name="Santos A.J."/>
        </authorList>
    </citation>
    <scope>NUCLEOTIDE SEQUENCE</scope>
    <source>
        <tissue evidence="1">Shoot tissue taken approximately 20 cm above the soil surface</tissue>
    </source>
</reference>
<sequence>MSIRGSPPTAAWRRPRRWR</sequence>